<dbReference type="STRING" id="1797529.A2570_00310"/>
<feature type="domain" description="tRNA-guanine(15) transglycosylase-like" evidence="2">
    <location>
        <begin position="4"/>
        <end position="368"/>
    </location>
</feature>
<evidence type="ECO:0000313" key="4">
    <source>
        <dbReference type="Proteomes" id="UP000178570"/>
    </source>
</evidence>
<protein>
    <recommendedName>
        <fullName evidence="2">tRNA-guanine(15) transglycosylase-like domain-containing protein</fullName>
    </recommendedName>
</protein>
<organism evidence="3 4">
    <name type="scientific">Candidatus Brennerbacteria bacterium RIFOXYD1_FULL_41_16</name>
    <dbReference type="NCBI Taxonomy" id="1797529"/>
    <lineage>
        <taxon>Bacteria</taxon>
        <taxon>Candidatus Brenneribacteriota</taxon>
    </lineage>
</organism>
<name>A0A1G1XL60_9BACT</name>
<comment type="caution">
    <text evidence="3">The sequence shown here is derived from an EMBL/GenBank/DDBJ whole genome shotgun (WGS) entry which is preliminary data.</text>
</comment>
<keyword evidence="1" id="KW-0479">Metal-binding</keyword>
<dbReference type="GO" id="GO:0046872">
    <property type="term" value="F:metal ion binding"/>
    <property type="evidence" value="ECO:0007669"/>
    <property type="project" value="UniProtKB-KW"/>
</dbReference>
<dbReference type="PANTHER" id="PTHR43468">
    <property type="match status" value="1"/>
</dbReference>
<sequence length="369" mass="42198">MKYLKVKNKKYKLPIFCPDATRAVVRSVDTKDLINVGIDGVCVNTLHLIHDPGKAVLKKFGGVRKFMDFPGLIISDSGGFQVFSLIYARGKKKGGRVIDDGAIFYTGGLKKPVKNLLTPEKSIQMQFEIGSDIMICLDDCPSSNISEKQNKTSVERTISWARRCEIEFEKQISLRHLPIIKRPLLFGVVQGGDNKDLREFCLSELLKIGFDGYGMGGWVPNAGNPLQVDLIKWLAKIIPDKYYKYGLGIGKLEDLIVFTKAGYQIYDCVLPTRDARHQRLYEIKKPLKNLIGARVPKSFFRYLYINKQKHQKENKPISKYCDCLVCKNYSRAYLNHLFKLNEPLAMRLATIHNLRIYAMVIRQLRKEVK</sequence>
<dbReference type="InterPro" id="IPR002616">
    <property type="entry name" value="tRNA_ribo_trans-like"/>
</dbReference>
<dbReference type="InterPro" id="IPR036511">
    <property type="entry name" value="TGT-like_sf"/>
</dbReference>
<proteinExistence type="predicted"/>
<dbReference type="AlphaFoldDB" id="A0A1G1XL60"/>
<evidence type="ECO:0000256" key="1">
    <source>
        <dbReference type="ARBA" id="ARBA00022723"/>
    </source>
</evidence>
<dbReference type="PANTHER" id="PTHR43468:SF1">
    <property type="entry name" value="TRNA-GUANOSINE(34) QUEUINE TRANSGLYCOSYLASE"/>
    <property type="match status" value="1"/>
</dbReference>
<dbReference type="Gene3D" id="3.20.20.105">
    <property type="entry name" value="Queuine tRNA-ribosyltransferase-like"/>
    <property type="match status" value="1"/>
</dbReference>
<dbReference type="GO" id="GO:0006400">
    <property type="term" value="P:tRNA modification"/>
    <property type="evidence" value="ECO:0007669"/>
    <property type="project" value="InterPro"/>
</dbReference>
<reference evidence="3 4" key="1">
    <citation type="journal article" date="2016" name="Nat. Commun.">
        <title>Thousands of microbial genomes shed light on interconnected biogeochemical processes in an aquifer system.</title>
        <authorList>
            <person name="Anantharaman K."/>
            <person name="Brown C.T."/>
            <person name="Hug L.A."/>
            <person name="Sharon I."/>
            <person name="Castelle C.J."/>
            <person name="Probst A.J."/>
            <person name="Thomas B.C."/>
            <person name="Singh A."/>
            <person name="Wilkins M.J."/>
            <person name="Karaoz U."/>
            <person name="Brodie E.L."/>
            <person name="Williams K.H."/>
            <person name="Hubbard S.S."/>
            <person name="Banfield J.F."/>
        </authorList>
    </citation>
    <scope>NUCLEOTIDE SEQUENCE [LARGE SCALE GENOMIC DNA]</scope>
</reference>
<accession>A0A1G1XL60</accession>
<dbReference type="EMBL" id="MHHY01000004">
    <property type="protein sequence ID" value="OGY40843.1"/>
    <property type="molecule type" value="Genomic_DNA"/>
</dbReference>
<dbReference type="Proteomes" id="UP000178570">
    <property type="component" value="Unassembled WGS sequence"/>
</dbReference>
<evidence type="ECO:0000259" key="2">
    <source>
        <dbReference type="Pfam" id="PF01702"/>
    </source>
</evidence>
<dbReference type="SUPFAM" id="SSF51713">
    <property type="entry name" value="tRNA-guanine transglycosylase"/>
    <property type="match status" value="1"/>
</dbReference>
<dbReference type="Pfam" id="PF01702">
    <property type="entry name" value="TGT"/>
    <property type="match status" value="1"/>
</dbReference>
<gene>
    <name evidence="3" type="ORF">A2570_00310</name>
</gene>
<dbReference type="NCBIfam" id="TIGR00449">
    <property type="entry name" value="tgt_general"/>
    <property type="match status" value="1"/>
</dbReference>
<evidence type="ECO:0000313" key="3">
    <source>
        <dbReference type="EMBL" id="OGY40843.1"/>
    </source>
</evidence>